<dbReference type="AlphaFoldDB" id="A0A0E1W3V7"/>
<dbReference type="EMBL" id="CM000833">
    <property type="protein sequence ID" value="EET04342.1"/>
    <property type="molecule type" value="Genomic_DNA"/>
</dbReference>
<feature type="compositionally biased region" description="Low complexity" evidence="2">
    <location>
        <begin position="315"/>
        <end position="332"/>
    </location>
</feature>
<dbReference type="PANTHER" id="PTHR47485:SF1">
    <property type="entry name" value="THYLAKOID LUMENAL 17.4 KDA PROTEIN, CHLOROPLASTIC"/>
    <property type="match status" value="1"/>
</dbReference>
<gene>
    <name evidence="4" type="ORF">BURPS1710A_A1286</name>
</gene>
<feature type="region of interest" description="Disordered" evidence="2">
    <location>
        <begin position="268"/>
        <end position="294"/>
    </location>
</feature>
<dbReference type="Proteomes" id="UP000001812">
    <property type="component" value="Chromosome II"/>
</dbReference>
<evidence type="ECO:0000256" key="2">
    <source>
        <dbReference type="SAM" id="MobiDB-lite"/>
    </source>
</evidence>
<proteinExistence type="predicted"/>
<dbReference type="HOGENOM" id="CLU_007055_0_0_4"/>
<feature type="region of interest" description="Disordered" evidence="2">
    <location>
        <begin position="528"/>
        <end position="547"/>
    </location>
</feature>
<evidence type="ECO:0000313" key="4">
    <source>
        <dbReference type="EMBL" id="EET04342.1"/>
    </source>
</evidence>
<feature type="region of interest" description="Disordered" evidence="2">
    <location>
        <begin position="411"/>
        <end position="432"/>
    </location>
</feature>
<feature type="region of interest" description="Disordered" evidence="2">
    <location>
        <begin position="501"/>
        <end position="523"/>
    </location>
</feature>
<feature type="compositionally biased region" description="Low complexity" evidence="2">
    <location>
        <begin position="411"/>
        <end position="428"/>
    </location>
</feature>
<protein>
    <submittedName>
        <fullName evidence="4">Pentapeptide repeat protein</fullName>
    </submittedName>
</protein>
<dbReference type="InterPro" id="IPR018683">
    <property type="entry name" value="DUF2169"/>
</dbReference>
<evidence type="ECO:0000256" key="1">
    <source>
        <dbReference type="ARBA" id="ARBA00022737"/>
    </source>
</evidence>
<evidence type="ECO:0000313" key="5">
    <source>
        <dbReference type="Proteomes" id="UP000001812"/>
    </source>
</evidence>
<dbReference type="SUPFAM" id="SSF141571">
    <property type="entry name" value="Pentapeptide repeat-like"/>
    <property type="match status" value="2"/>
</dbReference>
<reference evidence="5" key="1">
    <citation type="submission" date="2007-08" db="EMBL/GenBank/DDBJ databases">
        <title>Annotation of Burkholderia pseudomallei 1710a.</title>
        <authorList>
            <person name="Harkins D.M."/>
            <person name="DeShazer D."/>
            <person name="Woods D.E."/>
            <person name="Brinkac L.M."/>
            <person name="Brown K.A."/>
            <person name="Hung G.C."/>
            <person name="Tuanyok A."/>
            <person name="Zhang B."/>
            <person name="Nierman W.C."/>
        </authorList>
    </citation>
    <scope>NUCLEOTIDE SEQUENCE [LARGE SCALE GENOMIC DNA]</scope>
    <source>
        <strain evidence="5">1710a</strain>
    </source>
</reference>
<reference evidence="4 5" key="2">
    <citation type="submission" date="2009-05" db="EMBL/GenBank/DDBJ databases">
        <authorList>
            <person name="Harkins D.M."/>
            <person name="DeShazer D."/>
            <person name="Woods D.E."/>
            <person name="Brinkac L.M."/>
            <person name="Brown K.A."/>
            <person name="Hung G.C."/>
            <person name="Tuanyok A."/>
            <person name="Zhang B."/>
            <person name="Nierman W.C."/>
        </authorList>
    </citation>
    <scope>NUCLEOTIDE SEQUENCE [LARGE SCALE GENOMIC DNA]</scope>
    <source>
        <strain evidence="4 5">1710a</strain>
    </source>
</reference>
<organism evidence="4 5">
    <name type="scientific">Burkholderia pseudomallei 1710a</name>
    <dbReference type="NCBI Taxonomy" id="320371"/>
    <lineage>
        <taxon>Bacteria</taxon>
        <taxon>Pseudomonadati</taxon>
        <taxon>Pseudomonadota</taxon>
        <taxon>Betaproteobacteria</taxon>
        <taxon>Burkholderiales</taxon>
        <taxon>Burkholderiaceae</taxon>
        <taxon>Burkholderia</taxon>
        <taxon>pseudomallei group</taxon>
    </lineage>
</organism>
<dbReference type="InterPro" id="IPR001646">
    <property type="entry name" value="5peptide_repeat"/>
</dbReference>
<dbReference type="Gene3D" id="2.160.20.80">
    <property type="entry name" value="E3 ubiquitin-protein ligase SopA"/>
    <property type="match status" value="3"/>
</dbReference>
<accession>A0A0E1W3V7</accession>
<sequence>MKIVKPETLALMCRTLRIERADRLSIGALACFALRAHAPDGPGDLAPEATLWQIAQQWLGAHAPLDEGWPKPAGEFLVYGDACAPAGREHAGGAPFAVRARIGAACKARLVDARDPAERVLADFRALPPSHPQRVRDLGPFDARWLAERWPHLPSGTRAEHFHTAPRDQRIAGFWRGDEDIELVNLHAQHPIVAGALPRVRARCFVERSAGGATRVDACPMRAETVWLFPGAACGIVLYRGLATIDDEDGDDVLRVIAGWEDAAAPPLPADAYLGRPASGGAGSRPTPAPDAAPVASVVPAALTAEEAHADEHAPGGSASASQAHSPAAPEFPEAPHAPDLSALEREAAALAEQTDALLAGLGITEADIARLLPARDAPAELNLDQLATLAAELDAQTAQWQAQQAAAAVERGDAASATPAAPATPDAEAAHEASLADLLRQADAQMRALVEQHGLSRARMEAAARTLPELAPLAGSLDALDALDAPLDVDALTAGLAAAGGDAAAEPDTPAEPSPPAPANEFAAAVPAPASSTAAPPVDDAPPGPLTREQVIERHARGLGFAGLDLSGLDLSSAALERADFRRARLERTRFAGCRLAGASFERALLSHADFSNADLRDAVFAGASAPGASWRGAVLERARLEHGDFSGGDFAQASLADSHCAHAQFDASAMTALVAARIDGTHASFAGCTLDAADFTSARLPRANFQHATLADAALACTHCDGAEWYGAQAPRVRLRAASLRGSRADASTSFRQADLSSAALDDANWDGVDLRGTNLHEATLDGASLARANASGAQLTRARARRADLTQADLTHADARCSNLHGASLRRARLGGTQLQSSNLYGADCYGTALARPQLDGANIERTLLAVPGRPELAASR</sequence>
<dbReference type="Pfam" id="PF09937">
    <property type="entry name" value="DUF2169"/>
    <property type="match status" value="1"/>
</dbReference>
<keyword evidence="1" id="KW-0677">Repeat</keyword>
<feature type="compositionally biased region" description="Low complexity" evidence="2">
    <location>
        <begin position="528"/>
        <end position="539"/>
    </location>
</feature>
<dbReference type="RefSeq" id="WP_004528796.1">
    <property type="nucleotide sequence ID" value="NZ_CM000833.1"/>
</dbReference>
<feature type="region of interest" description="Disordered" evidence="2">
    <location>
        <begin position="310"/>
        <end position="337"/>
    </location>
</feature>
<name>A0A0E1W3V7_BURPE</name>
<dbReference type="Pfam" id="PF00805">
    <property type="entry name" value="Pentapeptide"/>
    <property type="match status" value="5"/>
</dbReference>
<dbReference type="PANTHER" id="PTHR47485">
    <property type="entry name" value="THYLAKOID LUMENAL 17.4 KDA PROTEIN, CHLOROPLASTIC"/>
    <property type="match status" value="1"/>
</dbReference>
<feature type="domain" description="DUF2169" evidence="3">
    <location>
        <begin position="124"/>
        <end position="240"/>
    </location>
</feature>
<evidence type="ECO:0000259" key="3">
    <source>
        <dbReference type="Pfam" id="PF09937"/>
    </source>
</evidence>